<dbReference type="AlphaFoldDB" id="A0A1T4V8E8"/>
<keyword evidence="6" id="KW-0050">Antiport</keyword>
<keyword evidence="8 13" id="KW-0812">Transmembrane</keyword>
<keyword evidence="15" id="KW-1185">Reference proteome</keyword>
<dbReference type="Proteomes" id="UP000190814">
    <property type="component" value="Unassembled WGS sequence"/>
</dbReference>
<dbReference type="InterPro" id="IPR050222">
    <property type="entry name" value="MATE_MdtK"/>
</dbReference>
<feature type="transmembrane region" description="Helical" evidence="13">
    <location>
        <begin position="12"/>
        <end position="34"/>
    </location>
</feature>
<protein>
    <recommendedName>
        <fullName evidence="4">Probable multidrug resistance protein NorM</fullName>
    </recommendedName>
    <alternativeName>
        <fullName evidence="12">Multidrug-efflux transporter</fullName>
    </alternativeName>
</protein>
<evidence type="ECO:0000313" key="14">
    <source>
        <dbReference type="EMBL" id="SKA61258.1"/>
    </source>
</evidence>
<comment type="function">
    <text evidence="1">Multidrug efflux pump.</text>
</comment>
<keyword evidence="10" id="KW-0406">Ion transport</keyword>
<evidence type="ECO:0000256" key="3">
    <source>
        <dbReference type="ARBA" id="ARBA00010199"/>
    </source>
</evidence>
<keyword evidence="9 13" id="KW-1133">Transmembrane helix</keyword>
<evidence type="ECO:0000256" key="13">
    <source>
        <dbReference type="SAM" id="Phobius"/>
    </source>
</evidence>
<dbReference type="PANTHER" id="PTHR43298">
    <property type="entry name" value="MULTIDRUG RESISTANCE PROTEIN NORM-RELATED"/>
    <property type="match status" value="1"/>
</dbReference>
<evidence type="ECO:0000256" key="12">
    <source>
        <dbReference type="ARBA" id="ARBA00031636"/>
    </source>
</evidence>
<feature type="transmembrane region" description="Helical" evidence="13">
    <location>
        <begin position="205"/>
        <end position="227"/>
    </location>
</feature>
<proteinExistence type="inferred from homology"/>
<name>A0A1T4V8E8_9FIRM</name>
<dbReference type="InterPro" id="IPR048279">
    <property type="entry name" value="MdtK-like"/>
</dbReference>
<sequence>MFLTKKYIGDKKFYKMLLAVAFPIMVQNGISNFVSLLDNIMIGKLGTEQMSGVAIVNQLMFVFWLCMFGGLSGVGIYTAQYYGSKDDEGIKNTMRYKLWLGVIVCLVATAIFLIFGKDLVQFYLKGNNDGGDLKATLRYGLDYIRIILFMLPAVCIGMVYTSTMRECSETFIPMISGLIAVFVNLFLNYLLIFGKFGFPKLGVRGAAIATVISRYVETAFVLIWIRLHMSKYSYFKKAFKKVTLSFELVKKFFVTSTPLLLNEGFWSLGCALLAYSYSKRGLNVVAGQNIANTINNVFNIVFIAMGDAVAIIIGKHLGAGEMEKARDTDNKIIAAAMMTSVVIGSIMFATSGLFPQIYNTTHKAKIIATHFMMVQALFMVKDSFLHTTYFTIRAGGDTIITFFFDSVFMLLVSVPVAYLLVEFTSLGAAVIFAIVHAADFIKCIIGFILVKKGIWLKNIVSE</sequence>
<evidence type="ECO:0000313" key="15">
    <source>
        <dbReference type="Proteomes" id="UP000190814"/>
    </source>
</evidence>
<dbReference type="Pfam" id="PF01554">
    <property type="entry name" value="MatE"/>
    <property type="match status" value="2"/>
</dbReference>
<keyword evidence="11 13" id="KW-0472">Membrane</keyword>
<keyword evidence="7" id="KW-1003">Cell membrane</keyword>
<dbReference type="GO" id="GO:0006811">
    <property type="term" value="P:monoatomic ion transport"/>
    <property type="evidence" value="ECO:0007669"/>
    <property type="project" value="UniProtKB-KW"/>
</dbReference>
<dbReference type="EMBL" id="FUXZ01000003">
    <property type="protein sequence ID" value="SKA61258.1"/>
    <property type="molecule type" value="Genomic_DNA"/>
</dbReference>
<feature type="transmembrane region" description="Helical" evidence="13">
    <location>
        <begin position="426"/>
        <end position="450"/>
    </location>
</feature>
<evidence type="ECO:0000256" key="7">
    <source>
        <dbReference type="ARBA" id="ARBA00022475"/>
    </source>
</evidence>
<feature type="transmembrane region" description="Helical" evidence="13">
    <location>
        <begin position="143"/>
        <end position="160"/>
    </location>
</feature>
<dbReference type="GO" id="GO:0042910">
    <property type="term" value="F:xenobiotic transmembrane transporter activity"/>
    <property type="evidence" value="ECO:0007669"/>
    <property type="project" value="InterPro"/>
</dbReference>
<evidence type="ECO:0000256" key="10">
    <source>
        <dbReference type="ARBA" id="ARBA00023065"/>
    </source>
</evidence>
<dbReference type="GO" id="GO:0015297">
    <property type="term" value="F:antiporter activity"/>
    <property type="evidence" value="ECO:0007669"/>
    <property type="project" value="UniProtKB-KW"/>
</dbReference>
<comment type="subcellular location">
    <subcellularLocation>
        <location evidence="2">Cell membrane</location>
        <topology evidence="2">Multi-pass membrane protein</topology>
    </subcellularLocation>
</comment>
<dbReference type="PIRSF" id="PIRSF006603">
    <property type="entry name" value="DinF"/>
    <property type="match status" value="1"/>
</dbReference>
<evidence type="ECO:0000256" key="11">
    <source>
        <dbReference type="ARBA" id="ARBA00023136"/>
    </source>
</evidence>
<comment type="similarity">
    <text evidence="3">Belongs to the multi antimicrobial extrusion (MATE) (TC 2.A.66.1) family.</text>
</comment>
<reference evidence="14 15" key="1">
    <citation type="submission" date="2017-02" db="EMBL/GenBank/DDBJ databases">
        <authorList>
            <person name="Peterson S.W."/>
        </authorList>
    </citation>
    <scope>NUCLEOTIDE SEQUENCE [LARGE SCALE GENOMIC DNA]</scope>
    <source>
        <strain evidence="14 15">ATCC 35992</strain>
    </source>
</reference>
<feature type="transmembrane region" description="Helical" evidence="13">
    <location>
        <begin position="172"/>
        <end position="193"/>
    </location>
</feature>
<evidence type="ECO:0000256" key="5">
    <source>
        <dbReference type="ARBA" id="ARBA00022448"/>
    </source>
</evidence>
<feature type="transmembrane region" description="Helical" evidence="13">
    <location>
        <begin position="98"/>
        <end position="116"/>
    </location>
</feature>
<dbReference type="NCBIfam" id="TIGR00797">
    <property type="entry name" value="matE"/>
    <property type="match status" value="1"/>
</dbReference>
<dbReference type="GO" id="GO:0005886">
    <property type="term" value="C:plasma membrane"/>
    <property type="evidence" value="ECO:0007669"/>
    <property type="project" value="UniProtKB-SubCell"/>
</dbReference>
<evidence type="ECO:0000256" key="4">
    <source>
        <dbReference type="ARBA" id="ARBA00020268"/>
    </source>
</evidence>
<feature type="transmembrane region" description="Helical" evidence="13">
    <location>
        <begin position="332"/>
        <end position="354"/>
    </location>
</feature>
<evidence type="ECO:0000256" key="1">
    <source>
        <dbReference type="ARBA" id="ARBA00003408"/>
    </source>
</evidence>
<dbReference type="RefSeq" id="WP_078765313.1">
    <property type="nucleotide sequence ID" value="NZ_FUXZ01000003.1"/>
</dbReference>
<dbReference type="OrthoDB" id="9780160at2"/>
<feature type="transmembrane region" description="Helical" evidence="13">
    <location>
        <begin position="399"/>
        <end position="420"/>
    </location>
</feature>
<evidence type="ECO:0000256" key="9">
    <source>
        <dbReference type="ARBA" id="ARBA00022989"/>
    </source>
</evidence>
<dbReference type="PANTHER" id="PTHR43298:SF2">
    <property type="entry name" value="FMN_FAD EXPORTER YEEO-RELATED"/>
    <property type="match status" value="1"/>
</dbReference>
<dbReference type="STRING" id="39495.SAMN02745111_00422"/>
<evidence type="ECO:0000256" key="6">
    <source>
        <dbReference type="ARBA" id="ARBA00022449"/>
    </source>
</evidence>
<dbReference type="InterPro" id="IPR002528">
    <property type="entry name" value="MATE_fam"/>
</dbReference>
<feature type="transmembrane region" description="Helical" evidence="13">
    <location>
        <begin position="366"/>
        <end position="387"/>
    </location>
</feature>
<evidence type="ECO:0000256" key="2">
    <source>
        <dbReference type="ARBA" id="ARBA00004651"/>
    </source>
</evidence>
<evidence type="ECO:0000256" key="8">
    <source>
        <dbReference type="ARBA" id="ARBA00022692"/>
    </source>
</evidence>
<feature type="transmembrane region" description="Helical" evidence="13">
    <location>
        <begin position="54"/>
        <end position="77"/>
    </location>
</feature>
<accession>A0A1T4V8E8</accession>
<gene>
    <name evidence="14" type="ORF">SAMN02745111_00422</name>
</gene>
<organism evidence="14 15">
    <name type="scientific">Eubacterium uniforme</name>
    <dbReference type="NCBI Taxonomy" id="39495"/>
    <lineage>
        <taxon>Bacteria</taxon>
        <taxon>Bacillati</taxon>
        <taxon>Bacillota</taxon>
        <taxon>Clostridia</taxon>
        <taxon>Eubacteriales</taxon>
        <taxon>Eubacteriaceae</taxon>
        <taxon>Eubacterium</taxon>
    </lineage>
</organism>
<keyword evidence="5" id="KW-0813">Transport</keyword>
<feature type="transmembrane region" description="Helical" evidence="13">
    <location>
        <begin position="297"/>
        <end position="320"/>
    </location>
</feature>